<reference evidence="2" key="1">
    <citation type="submission" date="2021-05" db="EMBL/GenBank/DDBJ databases">
        <authorList>
            <person name="Alioto T."/>
            <person name="Alioto T."/>
            <person name="Gomez Garrido J."/>
        </authorList>
    </citation>
    <scope>NUCLEOTIDE SEQUENCE</scope>
</reference>
<feature type="transmembrane region" description="Helical" evidence="1">
    <location>
        <begin position="15"/>
        <end position="35"/>
    </location>
</feature>
<evidence type="ECO:0000256" key="1">
    <source>
        <dbReference type="SAM" id="Phobius"/>
    </source>
</evidence>
<proteinExistence type="predicted"/>
<keyword evidence="1" id="KW-1133">Transmembrane helix</keyword>
<sequence>MRRILTSITTSNRNSQLLIIVTVPVVFVVHYYCVLNKYKIELPRWRNCSLVTPLCLMASWSTRFRTYNVNPNTFSVRPKKDLGPRGVTRPLFRGGGLSFNFFYLLPLNTG</sequence>
<organism evidence="2">
    <name type="scientific">Cacopsylla melanoneura</name>
    <dbReference type="NCBI Taxonomy" id="428564"/>
    <lineage>
        <taxon>Eukaryota</taxon>
        <taxon>Metazoa</taxon>
        <taxon>Ecdysozoa</taxon>
        <taxon>Arthropoda</taxon>
        <taxon>Hexapoda</taxon>
        <taxon>Insecta</taxon>
        <taxon>Pterygota</taxon>
        <taxon>Neoptera</taxon>
        <taxon>Paraneoptera</taxon>
        <taxon>Hemiptera</taxon>
        <taxon>Sternorrhyncha</taxon>
        <taxon>Psylloidea</taxon>
        <taxon>Psyllidae</taxon>
        <taxon>Psyllinae</taxon>
        <taxon>Cacopsylla</taxon>
    </lineage>
</organism>
<dbReference type="EMBL" id="HBUF01187835">
    <property type="protein sequence ID" value="CAG6657288.1"/>
    <property type="molecule type" value="Transcribed_RNA"/>
</dbReference>
<accession>A0A8D8WFS2</accession>
<keyword evidence="1" id="KW-0472">Membrane</keyword>
<keyword evidence="1" id="KW-0812">Transmembrane</keyword>
<dbReference type="AlphaFoldDB" id="A0A8D8WFS2"/>
<evidence type="ECO:0000313" key="2">
    <source>
        <dbReference type="EMBL" id="CAG6657288.1"/>
    </source>
</evidence>
<protein>
    <submittedName>
        <fullName evidence="2">Uncharacterized protein</fullName>
    </submittedName>
</protein>
<name>A0A8D8WFS2_9HEMI</name>